<reference evidence="2" key="3">
    <citation type="submission" date="2022-06" db="UniProtKB">
        <authorList>
            <consortium name="EnsemblPlants"/>
        </authorList>
    </citation>
    <scope>IDENTIFICATION</scope>
</reference>
<protein>
    <submittedName>
        <fullName evidence="2">Uncharacterized protein</fullName>
    </submittedName>
</protein>
<dbReference type="Gramene" id="TuG1812G0600000263.01.T01">
    <property type="protein sequence ID" value="TuG1812G0600000263.01.T01.cds433740"/>
    <property type="gene ID" value="TuG1812G0600000263.01"/>
</dbReference>
<name>A0A8R7URS1_TRIUA</name>
<reference evidence="2" key="2">
    <citation type="submission" date="2018-03" db="EMBL/GenBank/DDBJ databases">
        <title>The Triticum urartu genome reveals the dynamic nature of wheat genome evolution.</title>
        <authorList>
            <person name="Ling H."/>
            <person name="Ma B."/>
            <person name="Shi X."/>
            <person name="Liu H."/>
            <person name="Dong L."/>
            <person name="Sun H."/>
            <person name="Cao Y."/>
            <person name="Gao Q."/>
            <person name="Zheng S."/>
            <person name="Li Y."/>
            <person name="Yu Y."/>
            <person name="Du H."/>
            <person name="Qi M."/>
            <person name="Li Y."/>
            <person name="Yu H."/>
            <person name="Cui Y."/>
            <person name="Wang N."/>
            <person name="Chen C."/>
            <person name="Wu H."/>
            <person name="Zhao Y."/>
            <person name="Zhang J."/>
            <person name="Li Y."/>
            <person name="Zhou W."/>
            <person name="Zhang B."/>
            <person name="Hu W."/>
            <person name="Eijk M."/>
            <person name="Tang J."/>
            <person name="Witsenboer H."/>
            <person name="Zhao S."/>
            <person name="Li Z."/>
            <person name="Zhang A."/>
            <person name="Wang D."/>
            <person name="Liang C."/>
        </authorList>
    </citation>
    <scope>NUCLEOTIDE SEQUENCE [LARGE SCALE GENOMIC DNA]</scope>
    <source>
        <strain evidence="2">cv. G1812</strain>
    </source>
</reference>
<evidence type="ECO:0000313" key="2">
    <source>
        <dbReference type="EnsemblPlants" id="TuG1812G0600000263.01.T01.cds433740"/>
    </source>
</evidence>
<accession>A0A8R7URS1</accession>
<evidence type="ECO:0000256" key="1">
    <source>
        <dbReference type="SAM" id="MobiDB-lite"/>
    </source>
</evidence>
<sequence>MIQSPKETLHRRGSSVVRRRAGLPPVEPASAGLAGRRLSAVDLASSASHSPPASFPNRSSFRHQFNLDGREQGEHGRVRFGAVSWWCFGGHLLVSEPPNTTDPTRGADSILQ</sequence>
<keyword evidence="3" id="KW-1185">Reference proteome</keyword>
<proteinExistence type="predicted"/>
<organism evidence="2 3">
    <name type="scientific">Triticum urartu</name>
    <name type="common">Red wild einkorn</name>
    <name type="synonym">Crithodium urartu</name>
    <dbReference type="NCBI Taxonomy" id="4572"/>
    <lineage>
        <taxon>Eukaryota</taxon>
        <taxon>Viridiplantae</taxon>
        <taxon>Streptophyta</taxon>
        <taxon>Embryophyta</taxon>
        <taxon>Tracheophyta</taxon>
        <taxon>Spermatophyta</taxon>
        <taxon>Magnoliopsida</taxon>
        <taxon>Liliopsida</taxon>
        <taxon>Poales</taxon>
        <taxon>Poaceae</taxon>
        <taxon>BOP clade</taxon>
        <taxon>Pooideae</taxon>
        <taxon>Triticodae</taxon>
        <taxon>Triticeae</taxon>
        <taxon>Triticinae</taxon>
        <taxon>Triticum</taxon>
    </lineage>
</organism>
<reference evidence="3" key="1">
    <citation type="journal article" date="2013" name="Nature">
        <title>Draft genome of the wheat A-genome progenitor Triticum urartu.</title>
        <authorList>
            <person name="Ling H.Q."/>
            <person name="Zhao S."/>
            <person name="Liu D."/>
            <person name="Wang J."/>
            <person name="Sun H."/>
            <person name="Zhang C."/>
            <person name="Fan H."/>
            <person name="Li D."/>
            <person name="Dong L."/>
            <person name="Tao Y."/>
            <person name="Gao C."/>
            <person name="Wu H."/>
            <person name="Li Y."/>
            <person name="Cui Y."/>
            <person name="Guo X."/>
            <person name="Zheng S."/>
            <person name="Wang B."/>
            <person name="Yu K."/>
            <person name="Liang Q."/>
            <person name="Yang W."/>
            <person name="Lou X."/>
            <person name="Chen J."/>
            <person name="Feng M."/>
            <person name="Jian J."/>
            <person name="Zhang X."/>
            <person name="Luo G."/>
            <person name="Jiang Y."/>
            <person name="Liu J."/>
            <person name="Wang Z."/>
            <person name="Sha Y."/>
            <person name="Zhang B."/>
            <person name="Wu H."/>
            <person name="Tang D."/>
            <person name="Shen Q."/>
            <person name="Xue P."/>
            <person name="Zou S."/>
            <person name="Wang X."/>
            <person name="Liu X."/>
            <person name="Wang F."/>
            <person name="Yang Y."/>
            <person name="An X."/>
            <person name="Dong Z."/>
            <person name="Zhang K."/>
            <person name="Zhang X."/>
            <person name="Luo M.C."/>
            <person name="Dvorak J."/>
            <person name="Tong Y."/>
            <person name="Wang J."/>
            <person name="Yang H."/>
            <person name="Li Z."/>
            <person name="Wang D."/>
            <person name="Zhang A."/>
            <person name="Wang J."/>
        </authorList>
    </citation>
    <scope>NUCLEOTIDE SEQUENCE</scope>
    <source>
        <strain evidence="3">cv. G1812</strain>
    </source>
</reference>
<evidence type="ECO:0000313" key="3">
    <source>
        <dbReference type="Proteomes" id="UP000015106"/>
    </source>
</evidence>
<feature type="compositionally biased region" description="Basic residues" evidence="1">
    <location>
        <begin position="9"/>
        <end position="21"/>
    </location>
</feature>
<feature type="region of interest" description="Disordered" evidence="1">
    <location>
        <begin position="1"/>
        <end position="32"/>
    </location>
</feature>
<dbReference type="AlphaFoldDB" id="A0A8R7URS1"/>
<dbReference type="EnsemblPlants" id="TuG1812G0600000263.01.T01">
    <property type="protein sequence ID" value="TuG1812G0600000263.01.T01.cds433740"/>
    <property type="gene ID" value="TuG1812G0600000263.01"/>
</dbReference>
<dbReference type="Proteomes" id="UP000015106">
    <property type="component" value="Chromosome 6"/>
</dbReference>